<dbReference type="STRING" id="1121950.SAMN02745243_02199"/>
<reference evidence="1 2" key="1">
    <citation type="submission" date="2016-11" db="EMBL/GenBank/DDBJ databases">
        <authorList>
            <person name="Jaros S."/>
            <person name="Januszkiewicz K."/>
            <person name="Wedrychowicz H."/>
        </authorList>
    </citation>
    <scope>NUCLEOTIDE SEQUENCE [LARGE SCALE GENOMIC DNA]</scope>
    <source>
        <strain evidence="1 2">DSM 15480</strain>
    </source>
</reference>
<dbReference type="EMBL" id="FQZY01000029">
    <property type="protein sequence ID" value="SHK10291.1"/>
    <property type="molecule type" value="Genomic_DNA"/>
</dbReference>
<protein>
    <submittedName>
        <fullName evidence="1">Uncharacterized protein</fullName>
    </submittedName>
</protein>
<keyword evidence="2" id="KW-1185">Reference proteome</keyword>
<sequence>MKCLSRQDIEAIATRVVTAYYKLPELQGQQIHRIDPELLLTKVLGLNIEYYHLSRDNSILGATSASEMGIEVFDNDDNEAIYFLDGKTVLVEKDLKDDTTQQGRCNFTIAHEGSHQILKMLYPREYGVNSNSAKLHFYRANSEKNKPISDWEEWQANALGSAILLPRERIERAMFMFSLGEKITMLNKMVDSRVYDRFKDLACFLGVSKTALAIRMKQLGILENDYLDDPYRILDVPYDGGGRV</sequence>
<evidence type="ECO:0000313" key="1">
    <source>
        <dbReference type="EMBL" id="SHK10291.1"/>
    </source>
</evidence>
<dbReference type="AlphaFoldDB" id="A0A1M6PQY6"/>
<dbReference type="OrthoDB" id="581382at2"/>
<organism evidence="1 2">
    <name type="scientific">Hespellia stercorisuis DSM 15480</name>
    <dbReference type="NCBI Taxonomy" id="1121950"/>
    <lineage>
        <taxon>Bacteria</taxon>
        <taxon>Bacillati</taxon>
        <taxon>Bacillota</taxon>
        <taxon>Clostridia</taxon>
        <taxon>Lachnospirales</taxon>
        <taxon>Lachnospiraceae</taxon>
        <taxon>Hespellia</taxon>
    </lineage>
</organism>
<dbReference type="RefSeq" id="WP_073110094.1">
    <property type="nucleotide sequence ID" value="NZ_FQZY01000029.1"/>
</dbReference>
<name>A0A1M6PQY6_9FIRM</name>
<accession>A0A1M6PQY6</accession>
<gene>
    <name evidence="1" type="ORF">SAMN02745243_02199</name>
</gene>
<dbReference type="Gene3D" id="1.10.10.2910">
    <property type="match status" value="1"/>
</dbReference>
<evidence type="ECO:0000313" key="2">
    <source>
        <dbReference type="Proteomes" id="UP000184301"/>
    </source>
</evidence>
<proteinExistence type="predicted"/>
<dbReference type="Proteomes" id="UP000184301">
    <property type="component" value="Unassembled WGS sequence"/>
</dbReference>